<accession>A0A2S7WWJ1</accession>
<evidence type="ECO:0000256" key="1">
    <source>
        <dbReference type="ARBA" id="ARBA00023125"/>
    </source>
</evidence>
<reference evidence="3 4" key="1">
    <citation type="submission" date="2016-12" db="EMBL/GenBank/DDBJ databases">
        <title>Trade-off between light-utilization and light-protection in marine flavobacteria.</title>
        <authorList>
            <person name="Kumagai Y."/>
            <person name="Yoshizawa S."/>
            <person name="Kogure K."/>
            <person name="Iwasaki W."/>
        </authorList>
    </citation>
    <scope>NUCLEOTIDE SEQUENCE [LARGE SCALE GENOMIC DNA]</scope>
    <source>
        <strain evidence="3 4">ATCC 43844</strain>
    </source>
</reference>
<name>A0A2S7WWJ1_9FLAO</name>
<dbReference type="InterPro" id="IPR010992">
    <property type="entry name" value="IHF-like_DNA-bd_dom_sf"/>
</dbReference>
<dbReference type="SUPFAM" id="SSF47729">
    <property type="entry name" value="IHF-like DNA-binding proteins"/>
    <property type="match status" value="1"/>
</dbReference>
<evidence type="ECO:0000259" key="2">
    <source>
        <dbReference type="Pfam" id="PF18291"/>
    </source>
</evidence>
<dbReference type="GO" id="GO:0003677">
    <property type="term" value="F:DNA binding"/>
    <property type="evidence" value="ECO:0007669"/>
    <property type="project" value="UniProtKB-KW"/>
</dbReference>
<dbReference type="AlphaFoldDB" id="A0A2S7WWJ1"/>
<dbReference type="Pfam" id="PF18291">
    <property type="entry name" value="HU-HIG"/>
    <property type="match status" value="1"/>
</dbReference>
<organism evidence="3 4">
    <name type="scientific">Polaribacter glomeratus</name>
    <dbReference type="NCBI Taxonomy" id="102"/>
    <lineage>
        <taxon>Bacteria</taxon>
        <taxon>Pseudomonadati</taxon>
        <taxon>Bacteroidota</taxon>
        <taxon>Flavobacteriia</taxon>
        <taxon>Flavobacteriales</taxon>
        <taxon>Flavobacteriaceae</taxon>
    </lineage>
</organism>
<dbReference type="EMBL" id="MSCM01000001">
    <property type="protein sequence ID" value="PQJ81938.1"/>
    <property type="molecule type" value="Genomic_DNA"/>
</dbReference>
<protein>
    <submittedName>
        <fullName evidence="3">DNA-binding protein</fullName>
    </submittedName>
</protein>
<gene>
    <name evidence="3" type="ORF">BTO16_04835</name>
</gene>
<dbReference type="RefSeq" id="WP_105020508.1">
    <property type="nucleotide sequence ID" value="NZ_MSCM01000001.1"/>
</dbReference>
<keyword evidence="1 3" id="KW-0238">DNA-binding</keyword>
<evidence type="ECO:0000313" key="3">
    <source>
        <dbReference type="EMBL" id="PQJ81938.1"/>
    </source>
</evidence>
<dbReference type="OrthoDB" id="9809801at2"/>
<sequence>MALRYRITKRSNNIGDKKNQYILQAVNTGTIDLDSLSEYISQECTLHSVDVKAVLIALGTKLDFFLRDGKIVDLGDVGKFKMGFKGTAAETPELLSVKRNIKKFHVNYQPSLKLKRKLQAGIDVYKEGRLL</sequence>
<proteinExistence type="predicted"/>
<feature type="domain" description="HU" evidence="2">
    <location>
        <begin position="1"/>
        <end position="121"/>
    </location>
</feature>
<dbReference type="Proteomes" id="UP000239068">
    <property type="component" value="Unassembled WGS sequence"/>
</dbReference>
<comment type="caution">
    <text evidence="3">The sequence shown here is derived from an EMBL/GenBank/DDBJ whole genome shotgun (WGS) entry which is preliminary data.</text>
</comment>
<evidence type="ECO:0000313" key="4">
    <source>
        <dbReference type="Proteomes" id="UP000239068"/>
    </source>
</evidence>
<dbReference type="InterPro" id="IPR041607">
    <property type="entry name" value="HU-HIG"/>
</dbReference>
<keyword evidence="4" id="KW-1185">Reference proteome</keyword>